<keyword evidence="1" id="KW-0479">Metal-binding</keyword>
<dbReference type="Proteomes" id="UP001160148">
    <property type="component" value="Unassembled WGS sequence"/>
</dbReference>
<feature type="domain" description="CCHC-type" evidence="3">
    <location>
        <begin position="418"/>
        <end position="433"/>
    </location>
</feature>
<dbReference type="GO" id="GO:0008270">
    <property type="term" value="F:zinc ion binding"/>
    <property type="evidence" value="ECO:0007669"/>
    <property type="project" value="UniProtKB-KW"/>
</dbReference>
<protein>
    <recommendedName>
        <fullName evidence="3">CCHC-type domain-containing protein</fullName>
    </recommendedName>
</protein>
<proteinExistence type="predicted"/>
<keyword evidence="1" id="KW-0862">Zinc</keyword>
<organism evidence="4 5">
    <name type="scientific">Macrosiphum euphorbiae</name>
    <name type="common">potato aphid</name>
    <dbReference type="NCBI Taxonomy" id="13131"/>
    <lineage>
        <taxon>Eukaryota</taxon>
        <taxon>Metazoa</taxon>
        <taxon>Ecdysozoa</taxon>
        <taxon>Arthropoda</taxon>
        <taxon>Hexapoda</taxon>
        <taxon>Insecta</taxon>
        <taxon>Pterygota</taxon>
        <taxon>Neoptera</taxon>
        <taxon>Paraneoptera</taxon>
        <taxon>Hemiptera</taxon>
        <taxon>Sternorrhyncha</taxon>
        <taxon>Aphidomorpha</taxon>
        <taxon>Aphidoidea</taxon>
        <taxon>Aphididae</taxon>
        <taxon>Macrosiphini</taxon>
        <taxon>Macrosiphum</taxon>
    </lineage>
</organism>
<dbReference type="EMBL" id="CARXXK010000001">
    <property type="protein sequence ID" value="CAI6347054.1"/>
    <property type="molecule type" value="Genomic_DNA"/>
</dbReference>
<feature type="region of interest" description="Disordered" evidence="2">
    <location>
        <begin position="54"/>
        <end position="92"/>
    </location>
</feature>
<reference evidence="4 5" key="1">
    <citation type="submission" date="2023-01" db="EMBL/GenBank/DDBJ databases">
        <authorList>
            <person name="Whitehead M."/>
        </authorList>
    </citation>
    <scope>NUCLEOTIDE SEQUENCE [LARGE SCALE GENOMIC DNA]</scope>
</reference>
<evidence type="ECO:0000313" key="5">
    <source>
        <dbReference type="Proteomes" id="UP001160148"/>
    </source>
</evidence>
<evidence type="ECO:0000259" key="3">
    <source>
        <dbReference type="PROSITE" id="PS50158"/>
    </source>
</evidence>
<dbReference type="AlphaFoldDB" id="A0AAV0VSB1"/>
<accession>A0AAV0VSB1</accession>
<dbReference type="PROSITE" id="PS50158">
    <property type="entry name" value="ZF_CCHC"/>
    <property type="match status" value="1"/>
</dbReference>
<dbReference type="InterPro" id="IPR001878">
    <property type="entry name" value="Znf_CCHC"/>
</dbReference>
<feature type="compositionally biased region" description="Polar residues" evidence="2">
    <location>
        <begin position="1"/>
        <end position="20"/>
    </location>
</feature>
<sequence length="491" mass="53864">MNYTQNKRTDVTGTEAQETSGPAGVGELATPVVISSSGHAQTNKERKCRRKMTTDVLRLRGGGDPDSGPNADDGTNANASGAMAVDQGSKKKHAGHVDSVTLLKELNTHLGCIEQTIAVERSKKLTVGSAEIITSRLKAIRDIHSDLCMENSRLKGVTQFSASELKGLLDTFTRAQSEKSKEIEDLRLENLILKERLEELTNGESQNPSTVTYATMAGTRADEVAAPKPAKPAVVKPAVKRPTTRATKKKVLEKCRNTEVKSRFVIEVPSNRTVAQVKTDLWQTIQKKLPNPRAKTIVQGNTLVVLPDDKLTFEVLNRVPNVRAVGPRQPKIIVYDVDDDIAGDQIAHGIMEQNPELELNQDDAESIVVSHKLGPRDKGTSHWVLETPPSVLKKLENKSVFLGMTRCRVRLHQSVTQCYKCQKYGHTSAKCNQEAPTCKHCAGPHDSRECSDKASKKCANCKGQHIASSATCKTREQALRSLLRRTDFGPK</sequence>
<comment type="caution">
    <text evidence="4">The sequence shown here is derived from an EMBL/GenBank/DDBJ whole genome shotgun (WGS) entry which is preliminary data.</text>
</comment>
<gene>
    <name evidence="4" type="ORF">MEUPH1_LOCUS3883</name>
</gene>
<dbReference type="GO" id="GO:0003676">
    <property type="term" value="F:nucleic acid binding"/>
    <property type="evidence" value="ECO:0007669"/>
    <property type="project" value="InterPro"/>
</dbReference>
<evidence type="ECO:0000256" key="1">
    <source>
        <dbReference type="PROSITE-ProRule" id="PRU00047"/>
    </source>
</evidence>
<keyword evidence="1" id="KW-0863">Zinc-finger</keyword>
<keyword evidence="5" id="KW-1185">Reference proteome</keyword>
<evidence type="ECO:0000313" key="4">
    <source>
        <dbReference type="EMBL" id="CAI6347054.1"/>
    </source>
</evidence>
<name>A0AAV0VSB1_9HEMI</name>
<feature type="region of interest" description="Disordered" evidence="2">
    <location>
        <begin position="1"/>
        <end position="26"/>
    </location>
</feature>
<evidence type="ECO:0000256" key="2">
    <source>
        <dbReference type="SAM" id="MobiDB-lite"/>
    </source>
</evidence>